<dbReference type="ExpressionAtlas" id="A0A1D6H4U7">
    <property type="expression patterns" value="baseline and differential"/>
</dbReference>
<dbReference type="GO" id="GO:0071555">
    <property type="term" value="P:cell wall organization"/>
    <property type="evidence" value="ECO:0007669"/>
    <property type="project" value="UniProtKB-KW"/>
</dbReference>
<dbReference type="SUPFAM" id="SSF49899">
    <property type="entry name" value="Concanavalin A-like lectins/glucanases"/>
    <property type="match status" value="1"/>
</dbReference>
<dbReference type="InParanoid" id="A0A1D6H4U7"/>
<name>A0A1D6H4U7_MAIZE</name>
<protein>
    <recommendedName>
        <fullName evidence="8">Xyloglucan endotransglucosylase/hydrolase</fullName>
        <ecNumber evidence="8">2.4.1.207</ecNumber>
    </recommendedName>
</protein>
<dbReference type="eggNOG" id="ENOG502QS5E">
    <property type="taxonomic scope" value="Eukaryota"/>
</dbReference>
<dbReference type="STRING" id="4577.A0A1D6H4U7"/>
<dbReference type="InterPro" id="IPR016455">
    <property type="entry name" value="XTH"/>
</dbReference>
<dbReference type="PRINTS" id="PR00737">
    <property type="entry name" value="GLHYDRLASE16"/>
</dbReference>
<evidence type="ECO:0000313" key="9">
    <source>
        <dbReference type="EMBL" id="AQK69846.1"/>
    </source>
</evidence>
<reference evidence="9" key="1">
    <citation type="submission" date="2015-12" db="EMBL/GenBank/DDBJ databases">
        <title>Update maize B73 reference genome by single molecule sequencing technologies.</title>
        <authorList>
            <consortium name="Maize Genome Sequencing Project"/>
            <person name="Ware D."/>
        </authorList>
    </citation>
    <scope>NUCLEOTIDE SEQUENCE</scope>
    <source>
        <tissue evidence="9">Seedling</tissue>
    </source>
</reference>
<dbReference type="GO" id="GO:0004553">
    <property type="term" value="F:hydrolase activity, hydrolyzing O-glycosyl compounds"/>
    <property type="evidence" value="ECO:0007669"/>
    <property type="project" value="InterPro"/>
</dbReference>
<keyword evidence="1 8" id="KW-0808">Transferase</keyword>
<dbReference type="GO" id="GO:0042546">
    <property type="term" value="P:cell wall biogenesis"/>
    <property type="evidence" value="ECO:0007669"/>
    <property type="project" value="InterPro"/>
</dbReference>
<dbReference type="InterPro" id="IPR008264">
    <property type="entry name" value="Beta_glucanase"/>
</dbReference>
<dbReference type="Pfam" id="PF06955">
    <property type="entry name" value="XET_C"/>
    <property type="match status" value="1"/>
</dbReference>
<comment type="similarity">
    <text evidence="8">Belongs to the glycosyl hydrolase 16 family.</text>
</comment>
<gene>
    <name evidence="9" type="ORF">ZEAMMB73_Zm00001d015977</name>
</gene>
<dbReference type="GO" id="GO:0010411">
    <property type="term" value="P:xyloglucan metabolic process"/>
    <property type="evidence" value="ECO:0007669"/>
    <property type="project" value="InterPro"/>
</dbReference>
<dbReference type="PANTHER" id="PTHR31062">
    <property type="entry name" value="XYLOGLUCAN ENDOTRANSGLUCOSYLASE/HYDROLASE PROTEIN 8-RELATED"/>
    <property type="match status" value="1"/>
</dbReference>
<dbReference type="AlphaFoldDB" id="A0A1D6H4U7"/>
<keyword evidence="3" id="KW-1015">Disulfide bond</keyword>
<dbReference type="InterPro" id="IPR013320">
    <property type="entry name" value="ConA-like_dom_sf"/>
</dbReference>
<feature type="active site" description="Proton donor" evidence="6">
    <location>
        <position position="118"/>
    </location>
</feature>
<evidence type="ECO:0000256" key="8">
    <source>
        <dbReference type="RuleBase" id="RU361120"/>
    </source>
</evidence>
<accession>A0A3L6EFJ4</accession>
<evidence type="ECO:0000256" key="5">
    <source>
        <dbReference type="ARBA" id="ARBA00023295"/>
    </source>
</evidence>
<evidence type="ECO:0000256" key="3">
    <source>
        <dbReference type="ARBA" id="ARBA00023157"/>
    </source>
</evidence>
<dbReference type="Pfam" id="PF00722">
    <property type="entry name" value="Glyco_hydro_16"/>
    <property type="match status" value="1"/>
</dbReference>
<keyword evidence="2 8" id="KW-0378">Hydrolase</keyword>
<dbReference type="PROSITE" id="PS51762">
    <property type="entry name" value="GH16_2"/>
    <property type="match status" value="1"/>
</dbReference>
<dbReference type="Gene3D" id="2.60.120.200">
    <property type="match status" value="1"/>
</dbReference>
<dbReference type="GO" id="GO:0016762">
    <property type="term" value="F:xyloglucan:xyloglucosyl transferase activity"/>
    <property type="evidence" value="ECO:0007669"/>
    <property type="project" value="UniProtKB-EC"/>
</dbReference>
<feature type="glycosylation site" description="N-linked (GlcNAc...) asparagine" evidence="7">
    <location>
        <position position="122"/>
    </location>
</feature>
<dbReference type="InterPro" id="IPR044791">
    <property type="entry name" value="Beta-glucanase/XTH"/>
</dbReference>
<keyword evidence="8" id="KW-0964">Secreted</keyword>
<keyword evidence="5 8" id="KW-0326">Glycosidase</keyword>
<comment type="function">
    <text evidence="8">Catalyzes xyloglucan endohydrolysis (XEH) and/or endotransglycosylation (XET). Cleaves and religates xyloglucan polymers, an essential constituent of the primary cell wall, and thereby participates in cell wall construction of growing tissues.</text>
</comment>
<evidence type="ECO:0000256" key="6">
    <source>
        <dbReference type="PIRSR" id="PIRSR005604-1"/>
    </source>
</evidence>
<feature type="active site" description="Nucleophile" evidence="6">
    <location>
        <position position="114"/>
    </location>
</feature>
<comment type="PTM">
    <text evidence="8">Contains at least one intrachain disulfide bond essential for its enzymatic activity.</text>
</comment>
<evidence type="ECO:0000256" key="1">
    <source>
        <dbReference type="ARBA" id="ARBA00022679"/>
    </source>
</evidence>
<dbReference type="EC" id="2.4.1.207" evidence="8"/>
<dbReference type="SMR" id="A0A1D6H4U7"/>
<sequence length="301" mass="32999">MMITGGQRNPARLQVSSSFLLALVFASSVLVGIVAGGSFYEECDATWEPQNCWAYDDGNRLSLALVSSSSGSMIRSKRQFVYGTVSTMIQLVPGDSAGTVTTYYTSSLGDNHDEIDFEFLGNVSGQPYTIHTNVYAAGVGNKEMQFKPWFDPTADYHNYTISWTPCMIAWYVDGVPIRVFRNYAASHGVAFPTSQPMYAYSSIWAAEDWATQGGRVKADWSKAPFVANYHGIDLGVCECYGGGACVSSCAAAFAASHCSLSDAQVGEMRWVQGSYRIYDYCVDPKRLVNGQRPVECDLPQY</sequence>
<dbReference type="PaxDb" id="4577-GRMZM5G886185_P01"/>
<evidence type="ECO:0000256" key="4">
    <source>
        <dbReference type="ARBA" id="ARBA00023180"/>
    </source>
</evidence>
<dbReference type="OMA" id="NFRARAC"/>
<keyword evidence="4" id="KW-0325">Glycoprotein</keyword>
<evidence type="ECO:0000256" key="2">
    <source>
        <dbReference type="ARBA" id="ARBA00022801"/>
    </source>
</evidence>
<dbReference type="GO" id="GO:0048046">
    <property type="term" value="C:apoplast"/>
    <property type="evidence" value="ECO:0007669"/>
    <property type="project" value="UniProtKB-SubCell"/>
</dbReference>
<dbReference type="InterPro" id="IPR008263">
    <property type="entry name" value="GH16_AS"/>
</dbReference>
<evidence type="ECO:0000256" key="7">
    <source>
        <dbReference type="PIRSR" id="PIRSR005604-2"/>
    </source>
</evidence>
<keyword evidence="8" id="KW-0134">Cell wall</keyword>
<keyword evidence="8" id="KW-0961">Cell wall biogenesis/degradation</keyword>
<dbReference type="PIRSF" id="PIRSF005604">
    <property type="entry name" value="XET"/>
    <property type="match status" value="1"/>
</dbReference>
<dbReference type="EMBL" id="CM000781">
    <property type="protein sequence ID" value="AQK69846.1"/>
    <property type="molecule type" value="Genomic_DNA"/>
</dbReference>
<accession>A0A1D6H4U7</accession>
<keyword evidence="8" id="KW-0052">Apoplast</keyword>
<organism evidence="9">
    <name type="scientific">Zea mays</name>
    <name type="common">Maize</name>
    <dbReference type="NCBI Taxonomy" id="4577"/>
    <lineage>
        <taxon>Eukaryota</taxon>
        <taxon>Viridiplantae</taxon>
        <taxon>Streptophyta</taxon>
        <taxon>Embryophyta</taxon>
        <taxon>Tracheophyta</taxon>
        <taxon>Spermatophyta</taxon>
        <taxon>Magnoliopsida</taxon>
        <taxon>Liliopsida</taxon>
        <taxon>Poales</taxon>
        <taxon>Poaceae</taxon>
        <taxon>PACMAD clade</taxon>
        <taxon>Panicoideae</taxon>
        <taxon>Andropogonodae</taxon>
        <taxon>Andropogoneae</taxon>
        <taxon>Tripsacinae</taxon>
        <taxon>Zea</taxon>
    </lineage>
</organism>
<dbReference type="InterPro" id="IPR010713">
    <property type="entry name" value="XET_C"/>
</dbReference>
<proteinExistence type="inferred from homology"/>
<dbReference type="PROSITE" id="PS01034">
    <property type="entry name" value="GH16_1"/>
    <property type="match status" value="1"/>
</dbReference>
<dbReference type="InterPro" id="IPR000757">
    <property type="entry name" value="Beta-glucanase-like"/>
</dbReference>
<comment type="subcellular location">
    <subcellularLocation>
        <location evidence="8">Secreted</location>
        <location evidence="8">Cell wall</location>
    </subcellularLocation>
    <subcellularLocation>
        <location evidence="8">Secreted</location>
        <location evidence="8">Extracellular space</location>
        <location evidence="8">Apoplast</location>
    </subcellularLocation>
</comment>